<name>A0A3Q7IE63_SOLLC</name>
<dbReference type="InParanoid" id="A0A3Q7IE63"/>
<evidence type="ECO:0000313" key="1">
    <source>
        <dbReference type="EnsemblPlants" id="Solyc10g044920.2.1"/>
    </source>
</evidence>
<dbReference type="EnsemblPlants" id="Solyc10g044920.2.1">
    <property type="protein sequence ID" value="Solyc10g044920.2.1"/>
    <property type="gene ID" value="Solyc10g044920.2"/>
</dbReference>
<dbReference type="Gramene" id="Solyc10g044920.2.1">
    <property type="protein sequence ID" value="Solyc10g044920.2.1"/>
    <property type="gene ID" value="Solyc10g044920.2"/>
</dbReference>
<reference evidence="1" key="1">
    <citation type="journal article" date="2012" name="Nature">
        <title>The tomato genome sequence provides insights into fleshy fruit evolution.</title>
        <authorList>
            <consortium name="Tomato Genome Consortium"/>
        </authorList>
    </citation>
    <scope>NUCLEOTIDE SEQUENCE [LARGE SCALE GENOMIC DNA]</scope>
    <source>
        <strain evidence="1">cv. Heinz 1706</strain>
    </source>
</reference>
<accession>A0A3Q7IE63</accession>
<dbReference type="AlphaFoldDB" id="A0A3Q7IE63"/>
<reference evidence="1" key="2">
    <citation type="submission" date="2019-01" db="UniProtKB">
        <authorList>
            <consortium name="EnsemblPlants"/>
        </authorList>
    </citation>
    <scope>IDENTIFICATION</scope>
    <source>
        <strain evidence="1">cv. Heinz 1706</strain>
    </source>
</reference>
<sequence>MAKFLNSYHFLLSHHFSCNDKYTSENPTKMF</sequence>
<keyword evidence="2" id="KW-1185">Reference proteome</keyword>
<protein>
    <submittedName>
        <fullName evidence="1">Uncharacterized protein</fullName>
    </submittedName>
</protein>
<dbReference type="Proteomes" id="UP000004994">
    <property type="component" value="Chromosome 10"/>
</dbReference>
<evidence type="ECO:0000313" key="2">
    <source>
        <dbReference type="Proteomes" id="UP000004994"/>
    </source>
</evidence>
<proteinExistence type="predicted"/>
<dbReference type="PaxDb" id="4081-Solyc10g044920.1.1"/>
<organism evidence="1">
    <name type="scientific">Solanum lycopersicum</name>
    <name type="common">Tomato</name>
    <name type="synonym">Lycopersicon esculentum</name>
    <dbReference type="NCBI Taxonomy" id="4081"/>
    <lineage>
        <taxon>Eukaryota</taxon>
        <taxon>Viridiplantae</taxon>
        <taxon>Streptophyta</taxon>
        <taxon>Embryophyta</taxon>
        <taxon>Tracheophyta</taxon>
        <taxon>Spermatophyta</taxon>
        <taxon>Magnoliopsida</taxon>
        <taxon>eudicotyledons</taxon>
        <taxon>Gunneridae</taxon>
        <taxon>Pentapetalae</taxon>
        <taxon>asterids</taxon>
        <taxon>lamiids</taxon>
        <taxon>Solanales</taxon>
        <taxon>Solanaceae</taxon>
        <taxon>Solanoideae</taxon>
        <taxon>Solaneae</taxon>
        <taxon>Solanum</taxon>
        <taxon>Solanum subgen. Lycopersicon</taxon>
    </lineage>
</organism>